<sequence>MTVIAQIKEDAGSTCGHLPVQRQKGSIAHGSIFSQQYDGGFRGNTFLSASEP</sequence>
<evidence type="ECO:0000313" key="1">
    <source>
        <dbReference type="EMBL" id="BBG30795.1"/>
    </source>
</evidence>
<proteinExistence type="predicted"/>
<dbReference type="Proteomes" id="UP000267342">
    <property type="component" value="Chromosome"/>
</dbReference>
<keyword evidence="2" id="KW-1185">Reference proteome</keyword>
<name>A0A348HGP3_9GAMM</name>
<protein>
    <submittedName>
        <fullName evidence="1">Uncharacterized protein</fullName>
    </submittedName>
</protein>
<dbReference type="KEGG" id="zpl:ZBT109_2049"/>
<gene>
    <name evidence="1" type="ORF">ZBT109_2049</name>
</gene>
<accession>A0A348HGP3</accession>
<evidence type="ECO:0000313" key="2">
    <source>
        <dbReference type="Proteomes" id="UP000267342"/>
    </source>
</evidence>
<organism evidence="1 2">
    <name type="scientific">Zymobacter palmae</name>
    <dbReference type="NCBI Taxonomy" id="33074"/>
    <lineage>
        <taxon>Bacteria</taxon>
        <taxon>Pseudomonadati</taxon>
        <taxon>Pseudomonadota</taxon>
        <taxon>Gammaproteobacteria</taxon>
        <taxon>Oceanospirillales</taxon>
        <taxon>Halomonadaceae</taxon>
        <taxon>Zymobacter group</taxon>
        <taxon>Zymobacter</taxon>
    </lineage>
</organism>
<reference evidence="1 2" key="1">
    <citation type="submission" date="2018-09" db="EMBL/GenBank/DDBJ databases">
        <title>Zymobacter palmae IAM14233 (=T109) whole genome analysis.</title>
        <authorList>
            <person name="Yanase H."/>
        </authorList>
    </citation>
    <scope>NUCLEOTIDE SEQUENCE [LARGE SCALE GENOMIC DNA]</scope>
    <source>
        <strain evidence="1 2">IAM14233</strain>
    </source>
</reference>
<dbReference type="EMBL" id="AP018933">
    <property type="protein sequence ID" value="BBG30795.1"/>
    <property type="molecule type" value="Genomic_DNA"/>
</dbReference>
<dbReference type="AlphaFoldDB" id="A0A348HGP3"/>